<evidence type="ECO:0000313" key="3">
    <source>
        <dbReference type="Proteomes" id="UP000287651"/>
    </source>
</evidence>
<feature type="region of interest" description="Disordered" evidence="1">
    <location>
        <begin position="43"/>
        <end position="100"/>
    </location>
</feature>
<dbReference type="EMBL" id="AMZH03006584">
    <property type="protein sequence ID" value="RRT63475.1"/>
    <property type="molecule type" value="Genomic_DNA"/>
</dbReference>
<evidence type="ECO:0000313" key="2">
    <source>
        <dbReference type="EMBL" id="RRT63475.1"/>
    </source>
</evidence>
<reference evidence="2 3" key="1">
    <citation type="journal article" date="2014" name="Agronomy (Basel)">
        <title>A Draft Genome Sequence for Ensete ventricosum, the Drought-Tolerant Tree Against Hunger.</title>
        <authorList>
            <person name="Harrison J."/>
            <person name="Moore K.A."/>
            <person name="Paszkiewicz K."/>
            <person name="Jones T."/>
            <person name="Grant M."/>
            <person name="Ambacheew D."/>
            <person name="Muzemil S."/>
            <person name="Studholme D.J."/>
        </authorList>
    </citation>
    <scope>NUCLEOTIDE SEQUENCE [LARGE SCALE GENOMIC DNA]</scope>
</reference>
<name>A0A426ZHM7_ENSVE</name>
<gene>
    <name evidence="2" type="ORF">B296_00005764</name>
</gene>
<sequence length="149" mass="16531">MIPSHTIRVLRNLVKQQYPGVPPLGPTPREAYQIETCTQITATSHDPLPSYETRHGAVRSGTELGLSRKEKAFGKDDDDGGKDGAKRAIERRGKREKPQGFPMGASVIFYLRFLSHGTKKPMSLISPSESAFCIQEAGSVDDLEFIWIM</sequence>
<dbReference type="AlphaFoldDB" id="A0A426ZHM7"/>
<dbReference type="Proteomes" id="UP000287651">
    <property type="component" value="Unassembled WGS sequence"/>
</dbReference>
<feature type="compositionally biased region" description="Basic and acidic residues" evidence="1">
    <location>
        <begin position="66"/>
        <end position="98"/>
    </location>
</feature>
<organism evidence="2 3">
    <name type="scientific">Ensete ventricosum</name>
    <name type="common">Abyssinian banana</name>
    <name type="synonym">Musa ensete</name>
    <dbReference type="NCBI Taxonomy" id="4639"/>
    <lineage>
        <taxon>Eukaryota</taxon>
        <taxon>Viridiplantae</taxon>
        <taxon>Streptophyta</taxon>
        <taxon>Embryophyta</taxon>
        <taxon>Tracheophyta</taxon>
        <taxon>Spermatophyta</taxon>
        <taxon>Magnoliopsida</taxon>
        <taxon>Liliopsida</taxon>
        <taxon>Zingiberales</taxon>
        <taxon>Musaceae</taxon>
        <taxon>Ensete</taxon>
    </lineage>
</organism>
<evidence type="ECO:0000256" key="1">
    <source>
        <dbReference type="SAM" id="MobiDB-lite"/>
    </source>
</evidence>
<protein>
    <submittedName>
        <fullName evidence="2">Uncharacterized protein</fullName>
    </submittedName>
</protein>
<accession>A0A426ZHM7</accession>
<proteinExistence type="predicted"/>
<comment type="caution">
    <text evidence="2">The sequence shown here is derived from an EMBL/GenBank/DDBJ whole genome shotgun (WGS) entry which is preliminary data.</text>
</comment>